<dbReference type="Pfam" id="PF03184">
    <property type="entry name" value="DDE_1"/>
    <property type="match status" value="1"/>
</dbReference>
<dbReference type="InterPro" id="IPR004875">
    <property type="entry name" value="DDE_SF_endonuclease_dom"/>
</dbReference>
<name>A0AAI9X1S3_PENTH</name>
<dbReference type="GO" id="GO:0003677">
    <property type="term" value="F:DNA binding"/>
    <property type="evidence" value="ECO:0007669"/>
    <property type="project" value="TreeGrafter"/>
</dbReference>
<accession>A0AAI9X1S3</accession>
<gene>
    <name evidence="3" type="ORF">VN97_g13276</name>
</gene>
<reference evidence="3" key="2">
    <citation type="journal article" date="2016" name="Fungal Biol.">
        <title>Ochratoxin A production by Penicillium thymicola.</title>
        <authorList>
            <person name="Nguyen H.D.T."/>
            <person name="McMullin D.R."/>
            <person name="Ponomareva E."/>
            <person name="Riley R."/>
            <person name="Pomraning K.R."/>
            <person name="Baker S.E."/>
            <person name="Seifert K.A."/>
        </authorList>
    </citation>
    <scope>NUCLEOTIDE SEQUENCE</scope>
    <source>
        <strain evidence="3">DAOM 180753</strain>
    </source>
</reference>
<comment type="caution">
    <text evidence="3">The sequence shown here is derived from an EMBL/GenBank/DDBJ whole genome shotgun (WGS) entry which is preliminary data.</text>
</comment>
<dbReference type="AlphaFoldDB" id="A0AAI9X1S3"/>
<sequence>MILREDASRSPVDKNWVYRFLKRIPPLHNLHFIKQKPKEKKRMEAEDISYLTAWYKRLNQYVESNQLRPRDIYNFDETGFQIGQGKPQKVVSKSQTLYSPNGGIAEGITGIECIAADGWKMVPWFLVRGKFHMENWYKDTNLPTDYTLVTTPNGYTTDQTAIQWLKAFDLATKDRTTRGSKRLLLMDNHGSHRTPEFIAFAAEKGIIPYCFIPHTTHLCQPLDSKPFLALKHCYQSNNNAVVQWGGSVDRKTDFFREIVAVRDTLTTRVIKSGFVYCGISPFNYAMVLNPLKKEVDYGNDLVIFGEDEDDGSEVDFPSSTTNSPPRDISRINESTRKLEADIELLDSELYTAIRHRAKLLCRSARISAELATQLAKDNTTLLRHKVHRDTR</sequence>
<feature type="domain" description="DDE-1" evidence="2">
    <location>
        <begin position="111"/>
        <end position="274"/>
    </location>
</feature>
<evidence type="ECO:0000313" key="4">
    <source>
        <dbReference type="Proteomes" id="UP001227192"/>
    </source>
</evidence>
<dbReference type="PANTHER" id="PTHR19303">
    <property type="entry name" value="TRANSPOSON"/>
    <property type="match status" value="1"/>
</dbReference>
<feature type="non-terminal residue" evidence="3">
    <location>
        <position position="391"/>
    </location>
</feature>
<dbReference type="EMBL" id="LACB01001981">
    <property type="protein sequence ID" value="KAJ9473804.1"/>
    <property type="molecule type" value="Genomic_DNA"/>
</dbReference>
<organism evidence="3 4">
    <name type="scientific">Penicillium thymicola</name>
    <dbReference type="NCBI Taxonomy" id="293382"/>
    <lineage>
        <taxon>Eukaryota</taxon>
        <taxon>Fungi</taxon>
        <taxon>Dikarya</taxon>
        <taxon>Ascomycota</taxon>
        <taxon>Pezizomycotina</taxon>
        <taxon>Eurotiomycetes</taxon>
        <taxon>Eurotiomycetidae</taxon>
        <taxon>Eurotiales</taxon>
        <taxon>Aspergillaceae</taxon>
        <taxon>Penicillium</taxon>
    </lineage>
</organism>
<feature type="region of interest" description="Disordered" evidence="1">
    <location>
        <begin position="310"/>
        <end position="329"/>
    </location>
</feature>
<dbReference type="PANTHER" id="PTHR19303:SF74">
    <property type="entry name" value="POGO TRANSPOSABLE ELEMENT WITH KRAB DOMAIN"/>
    <property type="match status" value="1"/>
</dbReference>
<dbReference type="InterPro" id="IPR050863">
    <property type="entry name" value="CenT-Element_Derived"/>
</dbReference>
<evidence type="ECO:0000259" key="2">
    <source>
        <dbReference type="Pfam" id="PF03184"/>
    </source>
</evidence>
<proteinExistence type="predicted"/>
<evidence type="ECO:0000313" key="3">
    <source>
        <dbReference type="EMBL" id="KAJ9473804.1"/>
    </source>
</evidence>
<reference evidence="3" key="1">
    <citation type="submission" date="2015-06" db="EMBL/GenBank/DDBJ databases">
        <authorList>
            <person name="Nguyen H."/>
        </authorList>
    </citation>
    <scope>NUCLEOTIDE SEQUENCE</scope>
    <source>
        <strain evidence="3">DAOM 180753</strain>
    </source>
</reference>
<protein>
    <recommendedName>
        <fullName evidence="2">DDE-1 domain-containing protein</fullName>
    </recommendedName>
</protein>
<dbReference type="GO" id="GO:0005634">
    <property type="term" value="C:nucleus"/>
    <property type="evidence" value="ECO:0007669"/>
    <property type="project" value="TreeGrafter"/>
</dbReference>
<evidence type="ECO:0000256" key="1">
    <source>
        <dbReference type="SAM" id="MobiDB-lite"/>
    </source>
</evidence>
<dbReference type="Proteomes" id="UP001227192">
    <property type="component" value="Unassembled WGS sequence"/>
</dbReference>
<keyword evidence="4" id="KW-1185">Reference proteome</keyword>